<evidence type="ECO:0000313" key="1">
    <source>
        <dbReference type="EMBL" id="KAF9458030.1"/>
    </source>
</evidence>
<reference evidence="1" key="1">
    <citation type="submission" date="2020-11" db="EMBL/GenBank/DDBJ databases">
        <authorList>
            <consortium name="DOE Joint Genome Institute"/>
            <person name="Ahrendt S."/>
            <person name="Riley R."/>
            <person name="Andreopoulos W."/>
            <person name="Labutti K."/>
            <person name="Pangilinan J."/>
            <person name="Ruiz-Duenas F.J."/>
            <person name="Barrasa J.M."/>
            <person name="Sanchez-Garcia M."/>
            <person name="Camarero S."/>
            <person name="Miyauchi S."/>
            <person name="Serrano A."/>
            <person name="Linde D."/>
            <person name="Babiker R."/>
            <person name="Drula E."/>
            <person name="Ayuso-Fernandez I."/>
            <person name="Pacheco R."/>
            <person name="Padilla G."/>
            <person name="Ferreira P."/>
            <person name="Barriuso J."/>
            <person name="Kellner H."/>
            <person name="Castanera R."/>
            <person name="Alfaro M."/>
            <person name="Ramirez L."/>
            <person name="Pisabarro A.G."/>
            <person name="Kuo A."/>
            <person name="Tritt A."/>
            <person name="Lipzen A."/>
            <person name="He G."/>
            <person name="Yan M."/>
            <person name="Ng V."/>
            <person name="Cullen D."/>
            <person name="Martin F."/>
            <person name="Rosso M.-N."/>
            <person name="Henrissat B."/>
            <person name="Hibbett D."/>
            <person name="Martinez A.T."/>
            <person name="Grigoriev I.V."/>
        </authorList>
    </citation>
    <scope>NUCLEOTIDE SEQUENCE</scope>
    <source>
        <strain evidence="1">CBS 247.69</strain>
    </source>
</reference>
<dbReference type="AlphaFoldDB" id="A0A9P5XYJ7"/>
<gene>
    <name evidence="1" type="ORF">BDZ94DRAFT_152262</name>
</gene>
<evidence type="ECO:0000313" key="2">
    <source>
        <dbReference type="Proteomes" id="UP000807353"/>
    </source>
</evidence>
<sequence length="74" mass="8789">MRRARGVHRWIRVLGAWAERGREGRRERVSLPVSAAPPCRALVLSPRIIIYHTSYIHHHKSIHHHISSWVTQRW</sequence>
<name>A0A9P5XYJ7_9AGAR</name>
<proteinExistence type="predicted"/>
<dbReference type="Proteomes" id="UP000807353">
    <property type="component" value="Unassembled WGS sequence"/>
</dbReference>
<dbReference type="EMBL" id="MU150351">
    <property type="protein sequence ID" value="KAF9458030.1"/>
    <property type="molecule type" value="Genomic_DNA"/>
</dbReference>
<protein>
    <submittedName>
        <fullName evidence="1">Uncharacterized protein</fullName>
    </submittedName>
</protein>
<keyword evidence="2" id="KW-1185">Reference proteome</keyword>
<comment type="caution">
    <text evidence="1">The sequence shown here is derived from an EMBL/GenBank/DDBJ whole genome shotgun (WGS) entry which is preliminary data.</text>
</comment>
<organism evidence="1 2">
    <name type="scientific">Collybia nuda</name>
    <dbReference type="NCBI Taxonomy" id="64659"/>
    <lineage>
        <taxon>Eukaryota</taxon>
        <taxon>Fungi</taxon>
        <taxon>Dikarya</taxon>
        <taxon>Basidiomycota</taxon>
        <taxon>Agaricomycotina</taxon>
        <taxon>Agaricomycetes</taxon>
        <taxon>Agaricomycetidae</taxon>
        <taxon>Agaricales</taxon>
        <taxon>Tricholomatineae</taxon>
        <taxon>Clitocybaceae</taxon>
        <taxon>Collybia</taxon>
    </lineage>
</organism>
<accession>A0A9P5XYJ7</accession>